<evidence type="ECO:0000313" key="2">
    <source>
        <dbReference type="Proteomes" id="UP001279734"/>
    </source>
</evidence>
<keyword evidence="2" id="KW-1185">Reference proteome</keyword>
<organism evidence="1 2">
    <name type="scientific">Nepenthes gracilis</name>
    <name type="common">Slender pitcher plant</name>
    <dbReference type="NCBI Taxonomy" id="150966"/>
    <lineage>
        <taxon>Eukaryota</taxon>
        <taxon>Viridiplantae</taxon>
        <taxon>Streptophyta</taxon>
        <taxon>Embryophyta</taxon>
        <taxon>Tracheophyta</taxon>
        <taxon>Spermatophyta</taxon>
        <taxon>Magnoliopsida</taxon>
        <taxon>eudicotyledons</taxon>
        <taxon>Gunneridae</taxon>
        <taxon>Pentapetalae</taxon>
        <taxon>Caryophyllales</taxon>
        <taxon>Nepenthaceae</taxon>
        <taxon>Nepenthes</taxon>
    </lineage>
</organism>
<comment type="caution">
    <text evidence="1">The sequence shown here is derived from an EMBL/GenBank/DDBJ whole genome shotgun (WGS) entry which is preliminary data.</text>
</comment>
<name>A0AAD3XRT2_NEPGR</name>
<dbReference type="EMBL" id="BSYO01000015">
    <property type="protein sequence ID" value="GMH15177.1"/>
    <property type="molecule type" value="Genomic_DNA"/>
</dbReference>
<gene>
    <name evidence="1" type="ORF">Nepgr_017018</name>
</gene>
<protein>
    <submittedName>
        <fullName evidence="1">Uncharacterized protein</fullName>
    </submittedName>
</protein>
<evidence type="ECO:0000313" key="1">
    <source>
        <dbReference type="EMBL" id="GMH15177.1"/>
    </source>
</evidence>
<proteinExistence type="predicted"/>
<dbReference type="Proteomes" id="UP001279734">
    <property type="component" value="Unassembled WGS sequence"/>
</dbReference>
<sequence length="81" mass="9482">MIGKNQRKNRQVLEIPINFLLNQYQTWCPRKKNRLSSLSAQHTMQHHVKPQRWYLNLDENQVNRADGLKLGNQLKGNVSGS</sequence>
<dbReference type="AlphaFoldDB" id="A0AAD3XRT2"/>
<reference evidence="1" key="1">
    <citation type="submission" date="2023-05" db="EMBL/GenBank/DDBJ databases">
        <title>Nepenthes gracilis genome sequencing.</title>
        <authorList>
            <person name="Fukushima K."/>
        </authorList>
    </citation>
    <scope>NUCLEOTIDE SEQUENCE</scope>
    <source>
        <strain evidence="1">SING2019-196</strain>
    </source>
</reference>
<accession>A0AAD3XRT2</accession>